<dbReference type="GO" id="GO:0047262">
    <property type="term" value="F:polygalacturonate 4-alpha-galacturonosyltransferase activity"/>
    <property type="evidence" value="ECO:0007669"/>
    <property type="project" value="InterPro"/>
</dbReference>
<evidence type="ECO:0000313" key="7">
    <source>
        <dbReference type="Proteomes" id="UP000436088"/>
    </source>
</evidence>
<evidence type="ECO:0000256" key="5">
    <source>
        <dbReference type="RuleBase" id="RU362027"/>
    </source>
</evidence>
<dbReference type="EMBL" id="VEPZ02000561">
    <property type="protein sequence ID" value="KAE8722609.1"/>
    <property type="molecule type" value="Genomic_DNA"/>
</dbReference>
<keyword evidence="5" id="KW-0333">Golgi apparatus</keyword>
<dbReference type="UniPathway" id="UPA00845"/>
<dbReference type="EC" id="2.4.1.-" evidence="5"/>
<evidence type="ECO:0000256" key="1">
    <source>
        <dbReference type="ARBA" id="ARBA00004877"/>
    </source>
</evidence>
<keyword evidence="7" id="KW-1185">Reference proteome</keyword>
<dbReference type="InterPro" id="IPR029993">
    <property type="entry name" value="GAUT"/>
</dbReference>
<dbReference type="GO" id="GO:0071555">
    <property type="term" value="P:cell wall organization"/>
    <property type="evidence" value="ECO:0007669"/>
    <property type="project" value="UniProtKB-KW"/>
</dbReference>
<comment type="subcellular location">
    <subcellularLocation>
        <location evidence="5">Golgi apparatus membrane</location>
        <topology evidence="5">Single-pass type II membrane protein</topology>
    </subcellularLocation>
</comment>
<keyword evidence="3 5" id="KW-0328">Glycosyltransferase</keyword>
<keyword evidence="4" id="KW-0808">Transferase</keyword>
<gene>
    <name evidence="6" type="ORF">F3Y22_tig00013960pilonHSYRG00356</name>
</gene>
<evidence type="ECO:0000256" key="2">
    <source>
        <dbReference type="ARBA" id="ARBA00006351"/>
    </source>
</evidence>
<name>A0A6A3C6E2_HIBSY</name>
<keyword evidence="5" id="KW-0961">Cell wall biogenesis/degradation</keyword>
<dbReference type="SUPFAM" id="SSF53448">
    <property type="entry name" value="Nucleotide-diphospho-sugar transferases"/>
    <property type="match status" value="1"/>
</dbReference>
<sequence length="115" mass="13390">MSGLNEIDPVRWRELGISETYWKLVKKLSTKKESTVLASMLTFQDLIYALDSEWIVSGLGHDYGISIHGIKKAAVLHYNGNMKPWLELGIRKYKVYWKKFLNCENHFLKECNVNP</sequence>
<dbReference type="InterPro" id="IPR002495">
    <property type="entry name" value="Glyco_trans_8"/>
</dbReference>
<dbReference type="Proteomes" id="UP000436088">
    <property type="component" value="Unassembled WGS sequence"/>
</dbReference>
<protein>
    <recommendedName>
        <fullName evidence="5">Hexosyltransferase</fullName>
        <ecNumber evidence="5">2.4.1.-</ecNumber>
    </recommendedName>
</protein>
<accession>A0A6A3C6E2</accession>
<reference evidence="6" key="1">
    <citation type="submission" date="2019-09" db="EMBL/GenBank/DDBJ databases">
        <title>Draft genome information of white flower Hibiscus syriacus.</title>
        <authorList>
            <person name="Kim Y.-M."/>
        </authorList>
    </citation>
    <scope>NUCLEOTIDE SEQUENCE [LARGE SCALE GENOMIC DNA]</scope>
    <source>
        <strain evidence="6">YM2019G1</strain>
    </source>
</reference>
<evidence type="ECO:0000256" key="4">
    <source>
        <dbReference type="ARBA" id="ARBA00022679"/>
    </source>
</evidence>
<comment type="similarity">
    <text evidence="2 5">Belongs to the glycosyltransferase 8 family.</text>
</comment>
<dbReference type="PANTHER" id="PTHR32116">
    <property type="entry name" value="GALACTURONOSYLTRANSFERASE 4-RELATED"/>
    <property type="match status" value="1"/>
</dbReference>
<dbReference type="GO" id="GO:0045489">
    <property type="term" value="P:pectin biosynthetic process"/>
    <property type="evidence" value="ECO:0007669"/>
    <property type="project" value="UniProtKB-UniPathway"/>
</dbReference>
<comment type="caution">
    <text evidence="6">The sequence shown here is derived from an EMBL/GenBank/DDBJ whole genome shotgun (WGS) entry which is preliminary data.</text>
</comment>
<dbReference type="GO" id="GO:0000139">
    <property type="term" value="C:Golgi membrane"/>
    <property type="evidence" value="ECO:0007669"/>
    <property type="project" value="UniProtKB-SubCell"/>
</dbReference>
<dbReference type="InterPro" id="IPR029044">
    <property type="entry name" value="Nucleotide-diphossugar_trans"/>
</dbReference>
<dbReference type="Gene3D" id="3.90.550.10">
    <property type="entry name" value="Spore Coat Polysaccharide Biosynthesis Protein SpsA, Chain A"/>
    <property type="match status" value="1"/>
</dbReference>
<organism evidence="6 7">
    <name type="scientific">Hibiscus syriacus</name>
    <name type="common">Rose of Sharon</name>
    <dbReference type="NCBI Taxonomy" id="106335"/>
    <lineage>
        <taxon>Eukaryota</taxon>
        <taxon>Viridiplantae</taxon>
        <taxon>Streptophyta</taxon>
        <taxon>Embryophyta</taxon>
        <taxon>Tracheophyta</taxon>
        <taxon>Spermatophyta</taxon>
        <taxon>Magnoliopsida</taxon>
        <taxon>eudicotyledons</taxon>
        <taxon>Gunneridae</taxon>
        <taxon>Pentapetalae</taxon>
        <taxon>rosids</taxon>
        <taxon>malvids</taxon>
        <taxon>Malvales</taxon>
        <taxon>Malvaceae</taxon>
        <taxon>Malvoideae</taxon>
        <taxon>Hibiscus</taxon>
    </lineage>
</organism>
<evidence type="ECO:0000256" key="3">
    <source>
        <dbReference type="ARBA" id="ARBA00022676"/>
    </source>
</evidence>
<dbReference type="AlphaFoldDB" id="A0A6A3C6E2"/>
<dbReference type="PANTHER" id="PTHR32116:SF12">
    <property type="entry name" value="GALACTURONOSYLTRANSFERASE 7-RELATED"/>
    <property type="match status" value="1"/>
</dbReference>
<dbReference type="Pfam" id="PF01501">
    <property type="entry name" value="Glyco_transf_8"/>
    <property type="match status" value="1"/>
</dbReference>
<comment type="pathway">
    <text evidence="1 5">Glycan metabolism; pectin biosynthesis.</text>
</comment>
<proteinExistence type="inferred from homology"/>
<evidence type="ECO:0000313" key="6">
    <source>
        <dbReference type="EMBL" id="KAE8722609.1"/>
    </source>
</evidence>